<dbReference type="Proteomes" id="UP000827892">
    <property type="component" value="Chromosome V"/>
</dbReference>
<proteinExistence type="predicted"/>
<dbReference type="AlphaFoldDB" id="A0AAE9CZ69"/>
<evidence type="ECO:0000256" key="1">
    <source>
        <dbReference type="SAM" id="Phobius"/>
    </source>
</evidence>
<feature type="transmembrane region" description="Helical" evidence="1">
    <location>
        <begin position="18"/>
        <end position="38"/>
    </location>
</feature>
<organism evidence="2 3">
    <name type="scientific">Caenorhabditis briggsae</name>
    <dbReference type="NCBI Taxonomy" id="6238"/>
    <lineage>
        <taxon>Eukaryota</taxon>
        <taxon>Metazoa</taxon>
        <taxon>Ecdysozoa</taxon>
        <taxon>Nematoda</taxon>
        <taxon>Chromadorea</taxon>
        <taxon>Rhabditida</taxon>
        <taxon>Rhabditina</taxon>
        <taxon>Rhabditomorpha</taxon>
        <taxon>Rhabditoidea</taxon>
        <taxon>Rhabditidae</taxon>
        <taxon>Peloderinae</taxon>
        <taxon>Caenorhabditis</taxon>
    </lineage>
</organism>
<evidence type="ECO:0000313" key="2">
    <source>
        <dbReference type="EMBL" id="ULT87115.1"/>
    </source>
</evidence>
<dbReference type="Pfam" id="PF10318">
    <property type="entry name" value="7TM_GPCR_Srh"/>
    <property type="match status" value="1"/>
</dbReference>
<keyword evidence="1" id="KW-0812">Transmembrane</keyword>
<dbReference type="EMBL" id="CP090895">
    <property type="protein sequence ID" value="ULT87115.1"/>
    <property type="molecule type" value="Genomic_DNA"/>
</dbReference>
<reference evidence="2 3" key="1">
    <citation type="submission" date="2022-02" db="EMBL/GenBank/DDBJ databases">
        <title>Chromosome-level reference genomes for two strains of Caenorhabditis briggsae: an improved platform for comparative genomics.</title>
        <authorList>
            <person name="Stevens L."/>
            <person name="Andersen E.C."/>
        </authorList>
    </citation>
    <scope>NUCLEOTIDE SEQUENCE [LARGE SCALE GENOMIC DNA]</scope>
    <source>
        <strain evidence="2">QX1410_ONT</strain>
        <tissue evidence="2">Whole-organism</tissue>
    </source>
</reference>
<keyword evidence="1" id="KW-0472">Membrane</keyword>
<evidence type="ECO:0000313" key="3">
    <source>
        <dbReference type="Proteomes" id="UP000827892"/>
    </source>
</evidence>
<protein>
    <submittedName>
        <fullName evidence="2">Uncharacterized protein</fullName>
    </submittedName>
</protein>
<name>A0AAE9CZ69_CAEBR</name>
<dbReference type="InterPro" id="IPR019422">
    <property type="entry name" value="7TM_GPCR_serpentine_rcpt_Srh"/>
</dbReference>
<sequence>MSNCDTYIFASFNFLSNFLNTITILGSSIHIFCIYSILENSYLNVLKFNLITYHAMVLQFHYLLTALDSPYLMLPAIAGAPFGAINFLGTSCEMQCSQFPQLFYLRAGTVHSFTVIR</sequence>
<keyword evidence="1" id="KW-1133">Transmembrane helix</keyword>
<gene>
    <name evidence="2" type="ORF">L3Y34_006707</name>
</gene>
<accession>A0AAE9CZ69</accession>
<feature type="transmembrane region" description="Helical" evidence="1">
    <location>
        <begin position="70"/>
        <end position="89"/>
    </location>
</feature>